<dbReference type="RefSeq" id="WP_276729372.1">
    <property type="nucleotide sequence ID" value="NZ_JAFKMR010000014.1"/>
</dbReference>
<accession>A0A8I1SWX9</accession>
<name>A0A8I1SWX9_THIA3</name>
<organism evidence="1 2">
    <name type="scientific">Thiomonas arsenitoxydans (strain DSM 22701 / CIP 110005 / 3As)</name>
    <dbReference type="NCBI Taxonomy" id="426114"/>
    <lineage>
        <taxon>Bacteria</taxon>
        <taxon>Pseudomonadati</taxon>
        <taxon>Pseudomonadota</taxon>
        <taxon>Betaproteobacteria</taxon>
        <taxon>Burkholderiales</taxon>
        <taxon>Thiomonas</taxon>
    </lineage>
</organism>
<protein>
    <submittedName>
        <fullName evidence="1">Uncharacterized protein</fullName>
    </submittedName>
</protein>
<evidence type="ECO:0000313" key="2">
    <source>
        <dbReference type="Proteomes" id="UP000664800"/>
    </source>
</evidence>
<dbReference type="Proteomes" id="UP000664800">
    <property type="component" value="Unassembled WGS sequence"/>
</dbReference>
<reference evidence="1" key="1">
    <citation type="submission" date="2021-02" db="EMBL/GenBank/DDBJ databases">
        <title>Thiocyanate and organic carbon inputs drive convergent selection for specific autotrophic Afipia and Thiobacillus strains within complex microbiomes.</title>
        <authorList>
            <person name="Huddy R.J."/>
            <person name="Sachdeva R."/>
            <person name="Kadzinga F."/>
            <person name="Kantor R.S."/>
            <person name="Harrison S.T.L."/>
            <person name="Banfield J.F."/>
        </authorList>
    </citation>
    <scope>NUCLEOTIDE SEQUENCE</scope>
    <source>
        <strain evidence="1">SCN18_13_7_16_R3_B_64_19</strain>
    </source>
</reference>
<dbReference type="AlphaFoldDB" id="A0A8I1SWX9"/>
<dbReference type="EMBL" id="JAFKMR010000014">
    <property type="protein sequence ID" value="MBN8743991.1"/>
    <property type="molecule type" value="Genomic_DNA"/>
</dbReference>
<sequence>MRKWSGLVGWRRLHAKEAGDAQSGALLAVYRRMNEHVKMGVGDNFTNFTDNLTDLSYNNRGVFLNVLATY</sequence>
<evidence type="ECO:0000313" key="1">
    <source>
        <dbReference type="EMBL" id="MBN8743991.1"/>
    </source>
</evidence>
<comment type="caution">
    <text evidence="1">The sequence shown here is derived from an EMBL/GenBank/DDBJ whole genome shotgun (WGS) entry which is preliminary data.</text>
</comment>
<proteinExistence type="predicted"/>
<gene>
    <name evidence="1" type="ORF">J0I24_06745</name>
</gene>